<evidence type="ECO:0000256" key="2">
    <source>
        <dbReference type="SAM" id="Phobius"/>
    </source>
</evidence>
<dbReference type="InterPro" id="IPR010982">
    <property type="entry name" value="Lambda_DNA-bd_dom_sf"/>
</dbReference>
<feature type="domain" description="Cytoskeleton protein RodZ-like C-terminal" evidence="3">
    <location>
        <begin position="217"/>
        <end position="271"/>
    </location>
</feature>
<dbReference type="GO" id="GO:0003677">
    <property type="term" value="F:DNA binding"/>
    <property type="evidence" value="ECO:0007669"/>
    <property type="project" value="InterPro"/>
</dbReference>
<keyword evidence="2" id="KW-1133">Transmembrane helix</keyword>
<name>A0A1M4WIM8_9THEO</name>
<feature type="region of interest" description="Disordered" evidence="1">
    <location>
        <begin position="154"/>
        <end position="176"/>
    </location>
</feature>
<protein>
    <submittedName>
        <fullName evidence="4">Protein RodZ, contains Xre-like HTH and DUF4115 domains</fullName>
    </submittedName>
</protein>
<evidence type="ECO:0000313" key="5">
    <source>
        <dbReference type="Proteomes" id="UP000184088"/>
    </source>
</evidence>
<organism evidence="4 5">
    <name type="scientific">Caldanaerobius fijiensis DSM 17918</name>
    <dbReference type="NCBI Taxonomy" id="1121256"/>
    <lineage>
        <taxon>Bacteria</taxon>
        <taxon>Bacillati</taxon>
        <taxon>Bacillota</taxon>
        <taxon>Clostridia</taxon>
        <taxon>Thermoanaerobacterales</taxon>
        <taxon>Thermoanaerobacteraceae</taxon>
        <taxon>Caldanaerobius</taxon>
    </lineage>
</organism>
<dbReference type="InterPro" id="IPR025194">
    <property type="entry name" value="RodZ-like_C"/>
</dbReference>
<dbReference type="AlphaFoldDB" id="A0A1M4WIM8"/>
<dbReference type="InterPro" id="IPR050400">
    <property type="entry name" value="Bact_Cytoskel_RodZ"/>
</dbReference>
<reference evidence="4 5" key="1">
    <citation type="submission" date="2016-11" db="EMBL/GenBank/DDBJ databases">
        <authorList>
            <person name="Jaros S."/>
            <person name="Januszkiewicz K."/>
            <person name="Wedrychowicz H."/>
        </authorList>
    </citation>
    <scope>NUCLEOTIDE SEQUENCE [LARGE SCALE GENOMIC DNA]</scope>
    <source>
        <strain evidence="4 5">DSM 17918</strain>
    </source>
</reference>
<keyword evidence="5" id="KW-1185">Reference proteome</keyword>
<dbReference type="Pfam" id="PF13413">
    <property type="entry name" value="HTH_25"/>
    <property type="match status" value="1"/>
</dbReference>
<accession>A0A1M4WIM8</accession>
<dbReference type="Gene3D" id="1.10.260.40">
    <property type="entry name" value="lambda repressor-like DNA-binding domains"/>
    <property type="match status" value="1"/>
</dbReference>
<feature type="compositionally biased region" description="Basic and acidic residues" evidence="1">
    <location>
        <begin position="154"/>
        <end position="165"/>
    </location>
</feature>
<gene>
    <name evidence="4" type="ORF">SAMN02746089_00821</name>
</gene>
<keyword evidence="2" id="KW-0812">Transmembrane</keyword>
<evidence type="ECO:0000313" key="4">
    <source>
        <dbReference type="EMBL" id="SHE81088.1"/>
    </source>
</evidence>
<keyword evidence="2" id="KW-0472">Membrane</keyword>
<dbReference type="RefSeq" id="WP_073341989.1">
    <property type="nucleotide sequence ID" value="NZ_FQVH01000006.1"/>
</dbReference>
<proteinExistence type="predicted"/>
<dbReference type="PANTHER" id="PTHR34475:SF1">
    <property type="entry name" value="CYTOSKELETON PROTEIN RODZ"/>
    <property type="match status" value="1"/>
</dbReference>
<dbReference type="EMBL" id="FQVH01000006">
    <property type="protein sequence ID" value="SHE81088.1"/>
    <property type="molecule type" value="Genomic_DNA"/>
</dbReference>
<dbReference type="STRING" id="1121256.SAMN02746089_00821"/>
<evidence type="ECO:0000259" key="3">
    <source>
        <dbReference type="Pfam" id="PF13464"/>
    </source>
</evidence>
<feature type="transmembrane region" description="Helical" evidence="2">
    <location>
        <begin position="106"/>
        <end position="124"/>
    </location>
</feature>
<dbReference type="Pfam" id="PF13464">
    <property type="entry name" value="RodZ_C"/>
    <property type="match status" value="1"/>
</dbReference>
<dbReference type="OrthoDB" id="9797543at2"/>
<dbReference type="PANTHER" id="PTHR34475">
    <property type="match status" value="1"/>
</dbReference>
<dbReference type="Proteomes" id="UP000184088">
    <property type="component" value="Unassembled WGS sequence"/>
</dbReference>
<sequence length="284" mass="31723">MSELREIGEILKTKRLEKNISISDVQEFTKIKSYYIKAIEDGEEDKLPDPVYIRGFIRSYAEMLGLNGEVLLQDLKLNKTREYNVSAMIKEKSKVNTDIRRSTKKIGRYIAIVIIIGLFIYGFYSLGNFLGVKIDGHNNSIVDNNISAEIDIGSVDKKPKDKPTTDKSNQSVNLGDLNAPTAKTEIKQMSKTADTAMYQVITDNDSYKLKIDIVGTRCWMDISVDGSSVYSGILTTGQSKELDIKSSSTVKIKLGKASDVAIYIDGQAVEKANVPGIYWYVFTK</sequence>
<evidence type="ECO:0000256" key="1">
    <source>
        <dbReference type="SAM" id="MobiDB-lite"/>
    </source>
</evidence>